<feature type="compositionally biased region" description="Polar residues" evidence="1">
    <location>
        <begin position="129"/>
        <end position="139"/>
    </location>
</feature>
<feature type="compositionally biased region" description="Low complexity" evidence="1">
    <location>
        <begin position="1"/>
        <end position="29"/>
    </location>
</feature>
<organism evidence="2 3">
    <name type="scientific">Phialemonium thermophilum</name>
    <dbReference type="NCBI Taxonomy" id="223376"/>
    <lineage>
        <taxon>Eukaryota</taxon>
        <taxon>Fungi</taxon>
        <taxon>Dikarya</taxon>
        <taxon>Ascomycota</taxon>
        <taxon>Pezizomycotina</taxon>
        <taxon>Sordariomycetes</taxon>
        <taxon>Sordariomycetidae</taxon>
        <taxon>Cephalothecales</taxon>
        <taxon>Cephalothecaceae</taxon>
        <taxon>Phialemonium</taxon>
    </lineage>
</organism>
<feature type="compositionally biased region" description="Low complexity" evidence="1">
    <location>
        <begin position="156"/>
        <end position="167"/>
    </location>
</feature>
<dbReference type="Proteomes" id="UP001586593">
    <property type="component" value="Unassembled WGS sequence"/>
</dbReference>
<feature type="region of interest" description="Disordered" evidence="1">
    <location>
        <begin position="1"/>
        <end position="174"/>
    </location>
</feature>
<evidence type="ECO:0000256" key="1">
    <source>
        <dbReference type="SAM" id="MobiDB-lite"/>
    </source>
</evidence>
<accession>A0ABR3W123</accession>
<dbReference type="EMBL" id="JAZHXJ010000828">
    <property type="protein sequence ID" value="KAL1850461.1"/>
    <property type="molecule type" value="Genomic_DNA"/>
</dbReference>
<feature type="compositionally biased region" description="Basic and acidic residues" evidence="1">
    <location>
        <begin position="43"/>
        <end position="53"/>
    </location>
</feature>
<name>A0ABR3W123_9PEZI</name>
<keyword evidence="3" id="KW-1185">Reference proteome</keyword>
<feature type="region of interest" description="Disordered" evidence="1">
    <location>
        <begin position="180"/>
        <end position="199"/>
    </location>
</feature>
<evidence type="ECO:0000313" key="3">
    <source>
        <dbReference type="Proteomes" id="UP001586593"/>
    </source>
</evidence>
<gene>
    <name evidence="2" type="ORF">VTK73DRAFT_9653</name>
</gene>
<sequence>MSRLSLSRSRSGTKGRSGSQSTSSTSSPSPKRPPARPKFHHQNTSDRLRESLDRPPSFSSMSSINVKRHRRSVFLEVGLEDADAQQTPQPPGQAPWQEQATASSPPGVDHARRTTSLGTEGTANDRSRRSASSGNNKEGVQNDVDSPVSPGGRDQPASASSSPSSPSRYPTRPWYTRLAVSGKINRERERPKVKPVASAPSLSLFLPRKVSTGGALDS</sequence>
<proteinExistence type="predicted"/>
<evidence type="ECO:0000313" key="2">
    <source>
        <dbReference type="EMBL" id="KAL1850461.1"/>
    </source>
</evidence>
<reference evidence="2 3" key="1">
    <citation type="journal article" date="2024" name="Commun. Biol.">
        <title>Comparative genomic analysis of thermophilic fungi reveals convergent evolutionary adaptations and gene losses.</title>
        <authorList>
            <person name="Steindorff A.S."/>
            <person name="Aguilar-Pontes M.V."/>
            <person name="Robinson A.J."/>
            <person name="Andreopoulos B."/>
            <person name="LaButti K."/>
            <person name="Kuo A."/>
            <person name="Mondo S."/>
            <person name="Riley R."/>
            <person name="Otillar R."/>
            <person name="Haridas S."/>
            <person name="Lipzen A."/>
            <person name="Grimwood J."/>
            <person name="Schmutz J."/>
            <person name="Clum A."/>
            <person name="Reid I.D."/>
            <person name="Moisan M.C."/>
            <person name="Butler G."/>
            <person name="Nguyen T.T.M."/>
            <person name="Dewar K."/>
            <person name="Conant G."/>
            <person name="Drula E."/>
            <person name="Henrissat B."/>
            <person name="Hansel C."/>
            <person name="Singer S."/>
            <person name="Hutchinson M.I."/>
            <person name="de Vries R.P."/>
            <person name="Natvig D.O."/>
            <person name="Powell A.J."/>
            <person name="Tsang A."/>
            <person name="Grigoriev I.V."/>
        </authorList>
    </citation>
    <scope>NUCLEOTIDE SEQUENCE [LARGE SCALE GENOMIC DNA]</scope>
    <source>
        <strain evidence="2 3">ATCC 24622</strain>
    </source>
</reference>
<comment type="caution">
    <text evidence="2">The sequence shown here is derived from an EMBL/GenBank/DDBJ whole genome shotgun (WGS) entry which is preliminary data.</text>
</comment>
<protein>
    <submittedName>
        <fullName evidence="2">Uncharacterized protein</fullName>
    </submittedName>
</protein>